<dbReference type="RefSeq" id="WP_013581789.1">
    <property type="nucleotide sequence ID" value="NC_015064.1"/>
</dbReference>
<feature type="region of interest" description="Disordered" evidence="1">
    <location>
        <begin position="1"/>
        <end position="51"/>
    </location>
</feature>
<dbReference type="AlphaFoldDB" id="E8X3X0"/>
<sequence>MANTKAITDTEERKKIKRAARKKAAPKAKRTGARGENKAKIKKAARGQSKR</sequence>
<accession>E8X3X0</accession>
<name>E8X3X0_GRATM</name>
<organism evidence="3">
    <name type="scientific">Granulicella tundricola (strain ATCC BAA-1859 / DSM 23138 / MP5ACTX9)</name>
    <dbReference type="NCBI Taxonomy" id="1198114"/>
    <lineage>
        <taxon>Bacteria</taxon>
        <taxon>Pseudomonadati</taxon>
        <taxon>Acidobacteriota</taxon>
        <taxon>Terriglobia</taxon>
        <taxon>Terriglobales</taxon>
        <taxon>Acidobacteriaceae</taxon>
        <taxon>Granulicella</taxon>
    </lineage>
</organism>
<proteinExistence type="predicted"/>
<dbReference type="PaxDb" id="1198114-AciX9_3473"/>
<evidence type="ECO:0000256" key="1">
    <source>
        <dbReference type="SAM" id="MobiDB-lite"/>
    </source>
</evidence>
<feature type="compositionally biased region" description="Basic residues" evidence="1">
    <location>
        <begin position="40"/>
        <end position="51"/>
    </location>
</feature>
<protein>
    <submittedName>
        <fullName evidence="2">Uncharacterized protein</fullName>
    </submittedName>
</protein>
<feature type="compositionally biased region" description="Basic residues" evidence="1">
    <location>
        <begin position="15"/>
        <end position="32"/>
    </location>
</feature>
<dbReference type="STRING" id="1198114.AciX9_3473"/>
<evidence type="ECO:0000313" key="2">
    <source>
        <dbReference type="EMBL" id="ADW70478.1"/>
    </source>
</evidence>
<dbReference type="EMBL" id="CP002480">
    <property type="protein sequence ID" value="ADW70478.1"/>
    <property type="molecule type" value="Genomic_DNA"/>
</dbReference>
<dbReference type="KEGG" id="acm:AciX9_3473"/>
<dbReference type="Proteomes" id="UP000000343">
    <property type="component" value="Chromosome"/>
</dbReference>
<keyword evidence="3" id="KW-1185">Reference proteome</keyword>
<gene>
    <name evidence="2" type="ordered locus">AciX9_3473</name>
</gene>
<dbReference type="eggNOG" id="ENOG5033EIF">
    <property type="taxonomic scope" value="Bacteria"/>
</dbReference>
<dbReference type="HOGENOM" id="CLU_3099378_0_0_0"/>
<reference evidence="3" key="1">
    <citation type="submission" date="2011-01" db="EMBL/GenBank/DDBJ databases">
        <title>Complete sequence of chromosome of Acidobacterium sp. MP5ACTX9.</title>
        <authorList>
            <consortium name="US DOE Joint Genome Institute"/>
            <person name="Lucas S."/>
            <person name="Copeland A."/>
            <person name="Lapidus A."/>
            <person name="Cheng J.-F."/>
            <person name="Goodwin L."/>
            <person name="Pitluck S."/>
            <person name="Teshima H."/>
            <person name="Detter J.C."/>
            <person name="Han C."/>
            <person name="Tapia R."/>
            <person name="Land M."/>
            <person name="Hauser L."/>
            <person name="Kyrpides N."/>
            <person name="Ivanova N."/>
            <person name="Ovchinnikova G."/>
            <person name="Pagani I."/>
            <person name="Rawat S.R."/>
            <person name="Mannisto M."/>
            <person name="Haggblom M.M."/>
            <person name="Woyke T."/>
        </authorList>
    </citation>
    <scope>NUCLEOTIDE SEQUENCE [LARGE SCALE GENOMIC DNA]</scope>
    <source>
        <strain evidence="3">MP5ACTX9</strain>
    </source>
</reference>
<evidence type="ECO:0000313" key="3">
    <source>
        <dbReference type="Proteomes" id="UP000000343"/>
    </source>
</evidence>